<proteinExistence type="predicted"/>
<evidence type="ECO:0000313" key="2">
    <source>
        <dbReference type="Proteomes" id="UP000265520"/>
    </source>
</evidence>
<evidence type="ECO:0000313" key="1">
    <source>
        <dbReference type="EMBL" id="MCI64679.1"/>
    </source>
</evidence>
<dbReference type="Proteomes" id="UP000265520">
    <property type="component" value="Unassembled WGS sequence"/>
</dbReference>
<name>A0A392TUR4_9FABA</name>
<dbReference type="AlphaFoldDB" id="A0A392TUR4"/>
<organism evidence="1 2">
    <name type="scientific">Trifolium medium</name>
    <dbReference type="NCBI Taxonomy" id="97028"/>
    <lineage>
        <taxon>Eukaryota</taxon>
        <taxon>Viridiplantae</taxon>
        <taxon>Streptophyta</taxon>
        <taxon>Embryophyta</taxon>
        <taxon>Tracheophyta</taxon>
        <taxon>Spermatophyta</taxon>
        <taxon>Magnoliopsida</taxon>
        <taxon>eudicotyledons</taxon>
        <taxon>Gunneridae</taxon>
        <taxon>Pentapetalae</taxon>
        <taxon>rosids</taxon>
        <taxon>fabids</taxon>
        <taxon>Fabales</taxon>
        <taxon>Fabaceae</taxon>
        <taxon>Papilionoideae</taxon>
        <taxon>50 kb inversion clade</taxon>
        <taxon>NPAAA clade</taxon>
        <taxon>Hologalegina</taxon>
        <taxon>IRL clade</taxon>
        <taxon>Trifolieae</taxon>
        <taxon>Trifolium</taxon>
    </lineage>
</organism>
<protein>
    <submittedName>
        <fullName evidence="1">Uncharacterized protein</fullName>
    </submittedName>
</protein>
<comment type="caution">
    <text evidence="1">The sequence shown here is derived from an EMBL/GenBank/DDBJ whole genome shotgun (WGS) entry which is preliminary data.</text>
</comment>
<feature type="non-terminal residue" evidence="1">
    <location>
        <position position="1"/>
    </location>
</feature>
<reference evidence="1 2" key="1">
    <citation type="journal article" date="2018" name="Front. Plant Sci.">
        <title>Red Clover (Trifolium pratense) and Zigzag Clover (T. medium) - A Picture of Genomic Similarities and Differences.</title>
        <authorList>
            <person name="Dluhosova J."/>
            <person name="Istvanek J."/>
            <person name="Nedelnik J."/>
            <person name="Repkova J."/>
        </authorList>
    </citation>
    <scope>NUCLEOTIDE SEQUENCE [LARGE SCALE GENOMIC DNA]</scope>
    <source>
        <strain evidence="2">cv. 10/8</strain>
        <tissue evidence="1">Leaf</tissue>
    </source>
</reference>
<keyword evidence="2" id="KW-1185">Reference proteome</keyword>
<sequence length="47" mass="5111">TGRAYAGARRSVMQAWGLPSGGRAARSPWAQGARGQYILLLFHLLQL</sequence>
<accession>A0A392TUR4</accession>
<dbReference type="EMBL" id="LXQA010660913">
    <property type="protein sequence ID" value="MCI64679.1"/>
    <property type="molecule type" value="Genomic_DNA"/>
</dbReference>